<dbReference type="GO" id="GO:0016787">
    <property type="term" value="F:hydrolase activity"/>
    <property type="evidence" value="ECO:0007669"/>
    <property type="project" value="UniProtKB-KW"/>
</dbReference>
<dbReference type="PROSITE" id="PS51194">
    <property type="entry name" value="HELICASE_CTER"/>
    <property type="match status" value="1"/>
</dbReference>
<sequence length="656" mass="72696">MLPSQAPEATKLIVGTRSAWLAARLTVDFNDQQWVVYGYTDASKLGDSRKFAAMTLKDRKQHQRDAAKKLLPGLQGALDIAAGRLQAFLGAADAEGLLDLADDLEEHLADGVNLVDLPRILEHALSSLRVEKTREAMGNAIRQAVRLEDYPESFRAHGRKRRLIAVLGPTNSGKTYDAFKRLAKADSGVYLGPLRLLALEAFNRLNDEFKVPTSLLTGEDRRDVARSRVTASTIEMLNPDRQVDVAVIDEIQMLLDPDRGWAWTQAVIGANAGEVWLLGALSAEAAVRALASRLGLELEVHYKERKHPLTVAQNALAGDPIAGLRQARKGDAWVVFSRRNALTLRDDFLARGMSVACVYGMLSPEVREREAQRFADGDADILVATDAIGMGLNLPIQRVVFTSVTKFNGEDVQRLDVAMLQQIGGRAGRYGHQPLSKGKQTKDGIVVGLTPNEHRVVVELMQAQQPPLPARGFLIAPSQAYLERLSKLANTERLEALLAAYEQHADQGDGFFRAHVPQEMLDRASLLDAMQNLTLQTKHLLAMVPLSSQHEVLGATWTDWVRKVNRDVPVGLEFLRGYPENAALDKAEMAVQQLWAYLWLSYRLPDSFPMAEDARELLEPWVEAVDLHLRGHARQGAARTAGKAAWYRPAPVRRRF</sequence>
<dbReference type="Pfam" id="PF00271">
    <property type="entry name" value="Helicase_C"/>
    <property type="match status" value="1"/>
</dbReference>
<dbReference type="SMART" id="SM00490">
    <property type="entry name" value="HELICc"/>
    <property type="match status" value="1"/>
</dbReference>
<dbReference type="InterPro" id="IPR001650">
    <property type="entry name" value="Helicase_C-like"/>
</dbReference>
<evidence type="ECO:0000256" key="2">
    <source>
        <dbReference type="ARBA" id="ARBA00022801"/>
    </source>
</evidence>
<protein>
    <submittedName>
        <fullName evidence="6">ATP-dependent RNA helicase SUPV3L1/SUV3</fullName>
        <ecNumber evidence="6">3.6.4.13</ecNumber>
    </submittedName>
</protein>
<keyword evidence="3 6" id="KW-0347">Helicase</keyword>
<dbReference type="GO" id="GO:0003724">
    <property type="term" value="F:RNA helicase activity"/>
    <property type="evidence" value="ECO:0007669"/>
    <property type="project" value="UniProtKB-EC"/>
</dbReference>
<dbReference type="InterPro" id="IPR027417">
    <property type="entry name" value="P-loop_NTPase"/>
</dbReference>
<dbReference type="SUPFAM" id="SSF52540">
    <property type="entry name" value="P-loop containing nucleoside triphosphate hydrolases"/>
    <property type="match status" value="1"/>
</dbReference>
<dbReference type="PANTHER" id="PTHR12131">
    <property type="entry name" value="ATP-DEPENDENT RNA AND DNA HELICASE"/>
    <property type="match status" value="1"/>
</dbReference>
<evidence type="ECO:0000256" key="4">
    <source>
        <dbReference type="ARBA" id="ARBA00022840"/>
    </source>
</evidence>
<dbReference type="Pfam" id="PF22527">
    <property type="entry name" value="DEXQc_Suv3"/>
    <property type="match status" value="1"/>
</dbReference>
<dbReference type="Proteomes" id="UP000542125">
    <property type="component" value="Unassembled WGS sequence"/>
</dbReference>
<dbReference type="Gene3D" id="1.20.58.1080">
    <property type="match status" value="1"/>
</dbReference>
<dbReference type="InterPro" id="IPR050699">
    <property type="entry name" value="RNA-DNA_Helicase"/>
</dbReference>
<keyword evidence="2 6" id="KW-0378">Hydrolase</keyword>
<dbReference type="AlphaFoldDB" id="A0A7Y9IYU1"/>
<accession>A0A7Y9IYU1</accession>
<evidence type="ECO:0000313" key="7">
    <source>
        <dbReference type="Proteomes" id="UP000542125"/>
    </source>
</evidence>
<proteinExistence type="predicted"/>
<feature type="domain" description="Helicase C-terminal" evidence="5">
    <location>
        <begin position="319"/>
        <end position="476"/>
    </location>
</feature>
<reference evidence="6 7" key="1">
    <citation type="submission" date="2020-07" db="EMBL/GenBank/DDBJ databases">
        <title>Genomic Encyclopedia of Type Strains, Phase IV (KMG-V): Genome sequencing to study the core and pangenomes of soil and plant-associated prokaryotes.</title>
        <authorList>
            <person name="Whitman W."/>
        </authorList>
    </citation>
    <scope>NUCLEOTIDE SEQUENCE [LARGE SCALE GENOMIC DNA]</scope>
    <source>
        <strain evidence="6 7">SAS40</strain>
    </source>
</reference>
<dbReference type="Gene3D" id="3.40.50.300">
    <property type="entry name" value="P-loop containing nucleotide triphosphate hydrolases"/>
    <property type="match status" value="2"/>
</dbReference>
<organism evidence="6 7">
    <name type="scientific">Pigmentiphaga litoralis</name>
    <dbReference type="NCBI Taxonomy" id="516702"/>
    <lineage>
        <taxon>Bacteria</taxon>
        <taxon>Pseudomonadati</taxon>
        <taxon>Pseudomonadota</taxon>
        <taxon>Betaproteobacteria</taxon>
        <taxon>Burkholderiales</taxon>
        <taxon>Alcaligenaceae</taxon>
        <taxon>Pigmentiphaga</taxon>
    </lineage>
</organism>
<name>A0A7Y9IYU1_9BURK</name>
<dbReference type="EMBL" id="JACBYR010000002">
    <property type="protein sequence ID" value="NYE85578.1"/>
    <property type="molecule type" value="Genomic_DNA"/>
</dbReference>
<evidence type="ECO:0000313" key="6">
    <source>
        <dbReference type="EMBL" id="NYE85578.1"/>
    </source>
</evidence>
<dbReference type="GO" id="GO:0005524">
    <property type="term" value="F:ATP binding"/>
    <property type="evidence" value="ECO:0007669"/>
    <property type="project" value="UniProtKB-KW"/>
</dbReference>
<dbReference type="InterPro" id="IPR055206">
    <property type="entry name" value="DEXQc_SUV3"/>
</dbReference>
<dbReference type="PANTHER" id="PTHR12131:SF1">
    <property type="entry name" value="ATP-DEPENDENT RNA HELICASE SUPV3L1, MITOCHONDRIAL-RELATED"/>
    <property type="match status" value="1"/>
</dbReference>
<evidence type="ECO:0000256" key="1">
    <source>
        <dbReference type="ARBA" id="ARBA00022741"/>
    </source>
</evidence>
<dbReference type="Gene3D" id="1.20.272.40">
    <property type="match status" value="1"/>
</dbReference>
<dbReference type="Pfam" id="PF12513">
    <property type="entry name" value="SUV3_C"/>
    <property type="match status" value="1"/>
</dbReference>
<dbReference type="RefSeq" id="WP_179589622.1">
    <property type="nucleotide sequence ID" value="NZ_JACBYR010000002.1"/>
</dbReference>
<keyword evidence="4" id="KW-0067">ATP-binding</keyword>
<evidence type="ECO:0000259" key="5">
    <source>
        <dbReference type="PROSITE" id="PS51194"/>
    </source>
</evidence>
<evidence type="ECO:0000256" key="3">
    <source>
        <dbReference type="ARBA" id="ARBA00022806"/>
    </source>
</evidence>
<dbReference type="InterPro" id="IPR022192">
    <property type="entry name" value="SUV3_C"/>
</dbReference>
<keyword evidence="7" id="KW-1185">Reference proteome</keyword>
<dbReference type="InterPro" id="IPR014001">
    <property type="entry name" value="Helicase_ATP-bd"/>
</dbReference>
<dbReference type="EC" id="3.6.4.13" evidence="6"/>
<keyword evidence="1" id="KW-0547">Nucleotide-binding</keyword>
<dbReference type="SMART" id="SM00487">
    <property type="entry name" value="DEXDc"/>
    <property type="match status" value="1"/>
</dbReference>
<comment type="caution">
    <text evidence="6">The sequence shown here is derived from an EMBL/GenBank/DDBJ whole genome shotgun (WGS) entry which is preliminary data.</text>
</comment>
<gene>
    <name evidence="6" type="ORF">FHW18_004885</name>
</gene>